<proteinExistence type="predicted"/>
<sequence length="57" mass="6627">MIDKIMAELEELLNSDVSSYRLAKETGVRSQVIQRYRNGETKLENMTLKTARKLLKL</sequence>
<gene>
    <name evidence="1" type="ORF">HRE60_10750</name>
</gene>
<dbReference type="AlphaFoldDB" id="A0A7L6WN01"/>
<protein>
    <recommendedName>
        <fullName evidence="3">XRE family transcriptional regulator</fullName>
    </recommendedName>
</protein>
<evidence type="ECO:0000313" key="1">
    <source>
        <dbReference type="EMBL" id="QMI52095.1"/>
    </source>
</evidence>
<reference evidence="1 2" key="1">
    <citation type="journal article" date="2020" name="Microbiol. Resour. Announc.">
        <title>Complete Genome Sequence of Streptococcus salivarius DB-B5, a Novel Probiotic Candidate Isolated from the Supragingival Plaque of a Healthy Female Subject.</title>
        <authorList>
            <person name="Fields F.R."/>
            <person name="Li X."/>
            <person name="Navarre W.W."/>
            <person name="Naito M."/>
        </authorList>
    </citation>
    <scope>NUCLEOTIDE SEQUENCE [LARGE SCALE GENOMIC DNA]</scope>
    <source>
        <strain evidence="1 2">DB-B5</strain>
        <plasmid evidence="1 2">pIKMIN-B502</plasmid>
    </source>
</reference>
<evidence type="ECO:0008006" key="3">
    <source>
        <dbReference type="Google" id="ProtNLM"/>
    </source>
</evidence>
<evidence type="ECO:0000313" key="2">
    <source>
        <dbReference type="Proteomes" id="UP000516705"/>
    </source>
</evidence>
<keyword evidence="1" id="KW-0614">Plasmid</keyword>
<organism evidence="1 2">
    <name type="scientific">Streptococcus salivarius</name>
    <dbReference type="NCBI Taxonomy" id="1304"/>
    <lineage>
        <taxon>Bacteria</taxon>
        <taxon>Bacillati</taxon>
        <taxon>Bacillota</taxon>
        <taxon>Bacilli</taxon>
        <taxon>Lactobacillales</taxon>
        <taxon>Streptococcaceae</taxon>
        <taxon>Streptococcus</taxon>
    </lineage>
</organism>
<name>A0A7L6WN01_STRSL</name>
<accession>A0A7L6WN01</accession>
<geneLocation type="plasmid" evidence="1 2">
    <name>pIKMIN-B502</name>
</geneLocation>
<dbReference type="EMBL" id="CP054155">
    <property type="protein sequence ID" value="QMI52095.1"/>
    <property type="molecule type" value="Genomic_DNA"/>
</dbReference>
<dbReference type="RefSeq" id="WP_181671489.1">
    <property type="nucleotide sequence ID" value="NZ_CP054155.1"/>
</dbReference>
<dbReference type="Proteomes" id="UP000516705">
    <property type="component" value="Plasmid pIKMIN-B502"/>
</dbReference>